<gene>
    <name evidence="1" type="ORF">CGCSCA2_v011143</name>
</gene>
<evidence type="ECO:0000313" key="1">
    <source>
        <dbReference type="EMBL" id="KAF4850852.1"/>
    </source>
</evidence>
<proteinExistence type="predicted"/>
<evidence type="ECO:0000313" key="2">
    <source>
        <dbReference type="Proteomes" id="UP000711996"/>
    </source>
</evidence>
<sequence length="452" mass="51953">MEDSQLTFDIPHVLEERLAQMKREEVAMIRDRVKQIKNEFMAPMPRQDIEALLADRRLSRTLEAKITCTVARQICHRHQHLRAVICDQLVLKGQTLPVADIDDLFFDAQERTKKMTAYYNQNISREIGLLFFHMSHHLLLTKSLGLHPLLDLDTAGNFMRDMHETERKVGNRWNQVAAQLREALDRQVVDEVGEDIICNERLVKHNTDVIASKLADNYWKTLAHAEKQVLKLCATKTGVTFMEILDAHTKAFKDRDRDAFQVVKRIGRKHRETVIMFKHASDNAESHNIKLANEPSEDDVTVKYQPSTPNSKIVNTLIDRLSEIRKEQGLEALAMRCAKSTTIGILVAWGIDSVHMEENHLAASLEKIRLLHQIGHQRIIQHCMEKVQVFSEERSRGGQPVTCSQLMQYTIEVCRDMERETAQDDGRIHSDIISEGLGWSKTTKNQDQSDSL</sequence>
<comment type="caution">
    <text evidence="1">The sequence shown here is derived from an EMBL/GenBank/DDBJ whole genome shotgun (WGS) entry which is preliminary data.</text>
</comment>
<name>A0A9P5EJL8_COLSI</name>
<dbReference type="Proteomes" id="UP000711996">
    <property type="component" value="Unassembled WGS sequence"/>
</dbReference>
<dbReference type="AlphaFoldDB" id="A0A9P5EJL8"/>
<dbReference type="OrthoDB" id="4800060at2759"/>
<accession>A0A9P5EJL8</accession>
<reference evidence="1" key="1">
    <citation type="submission" date="2019-06" db="EMBL/GenBank/DDBJ databases">
        <authorList>
            <person name="Gan P."/>
            <person name="Shirasu K."/>
        </authorList>
    </citation>
    <scope>NUCLEOTIDE SEQUENCE [LARGE SCALE GENOMIC DNA]</scope>
    <source>
        <strain evidence="1">CAD2</strain>
    </source>
</reference>
<dbReference type="EMBL" id="QPMT01000044">
    <property type="protein sequence ID" value="KAF4850852.1"/>
    <property type="molecule type" value="Genomic_DNA"/>
</dbReference>
<organism evidence="1 2">
    <name type="scientific">Colletotrichum siamense</name>
    <name type="common">Anthracnose fungus</name>
    <dbReference type="NCBI Taxonomy" id="690259"/>
    <lineage>
        <taxon>Eukaryota</taxon>
        <taxon>Fungi</taxon>
        <taxon>Dikarya</taxon>
        <taxon>Ascomycota</taxon>
        <taxon>Pezizomycotina</taxon>
        <taxon>Sordariomycetes</taxon>
        <taxon>Hypocreomycetidae</taxon>
        <taxon>Glomerellales</taxon>
        <taxon>Glomerellaceae</taxon>
        <taxon>Colletotrichum</taxon>
        <taxon>Colletotrichum gloeosporioides species complex</taxon>
    </lineage>
</organism>
<keyword evidence="2" id="KW-1185">Reference proteome</keyword>
<protein>
    <submittedName>
        <fullName evidence="1">Uncharacterized protein</fullName>
    </submittedName>
</protein>